<evidence type="ECO:0000313" key="14">
    <source>
        <dbReference type="EMBL" id="RWS06560.1"/>
    </source>
</evidence>
<dbReference type="PRINTS" id="PR00237">
    <property type="entry name" value="GPCRRHODOPSN"/>
</dbReference>
<feature type="transmembrane region" description="Helical" evidence="12">
    <location>
        <begin position="47"/>
        <end position="64"/>
    </location>
</feature>
<organism evidence="14 15">
    <name type="scientific">Dinothrombium tinctorium</name>
    <dbReference type="NCBI Taxonomy" id="1965070"/>
    <lineage>
        <taxon>Eukaryota</taxon>
        <taxon>Metazoa</taxon>
        <taxon>Ecdysozoa</taxon>
        <taxon>Arthropoda</taxon>
        <taxon>Chelicerata</taxon>
        <taxon>Arachnida</taxon>
        <taxon>Acari</taxon>
        <taxon>Acariformes</taxon>
        <taxon>Trombidiformes</taxon>
        <taxon>Prostigmata</taxon>
        <taxon>Anystina</taxon>
        <taxon>Parasitengona</taxon>
        <taxon>Trombidioidea</taxon>
        <taxon>Trombidiidae</taxon>
        <taxon>Dinothrombium</taxon>
    </lineage>
</organism>
<keyword evidence="5 12" id="KW-1133">Transmembrane helix</keyword>
<feature type="transmembrane region" description="Helical" evidence="12">
    <location>
        <begin position="168"/>
        <end position="191"/>
    </location>
</feature>
<comment type="similarity">
    <text evidence="2 11">Belongs to the G-protein coupled receptor 1 family.</text>
</comment>
<evidence type="ECO:0000313" key="15">
    <source>
        <dbReference type="Proteomes" id="UP000285301"/>
    </source>
</evidence>
<feature type="domain" description="G-protein coupled receptors family 1 profile" evidence="13">
    <location>
        <begin position="27"/>
        <end position="332"/>
    </location>
</feature>
<evidence type="ECO:0000256" key="3">
    <source>
        <dbReference type="ARBA" id="ARBA00022475"/>
    </source>
</evidence>
<dbReference type="Proteomes" id="UP000285301">
    <property type="component" value="Unassembled WGS sequence"/>
</dbReference>
<evidence type="ECO:0000256" key="5">
    <source>
        <dbReference type="ARBA" id="ARBA00022989"/>
    </source>
</evidence>
<name>A0A443QU74_9ACAR</name>
<evidence type="ECO:0000256" key="2">
    <source>
        <dbReference type="ARBA" id="ARBA00010663"/>
    </source>
</evidence>
<feature type="transmembrane region" description="Helical" evidence="12">
    <location>
        <begin position="126"/>
        <end position="148"/>
    </location>
</feature>
<keyword evidence="3" id="KW-1003">Cell membrane</keyword>
<dbReference type="CDD" id="cd14967">
    <property type="entry name" value="7tmA_amine_R-like"/>
    <property type="match status" value="1"/>
</dbReference>
<evidence type="ECO:0000256" key="7">
    <source>
        <dbReference type="ARBA" id="ARBA00023136"/>
    </source>
</evidence>
<keyword evidence="6 11" id="KW-0297">G-protein coupled receptor</keyword>
<comment type="caution">
    <text evidence="14">The sequence shown here is derived from an EMBL/GenBank/DDBJ whole genome shotgun (WGS) entry which is preliminary data.</text>
</comment>
<feature type="transmembrane region" description="Helical" evidence="12">
    <location>
        <begin position="84"/>
        <end position="105"/>
    </location>
</feature>
<dbReference type="AlphaFoldDB" id="A0A443QU74"/>
<dbReference type="InterPro" id="IPR000276">
    <property type="entry name" value="GPCR_Rhodpsn"/>
</dbReference>
<sequence length="350" mass="40894">MSTIVWTFGVLVSFPICLAIIFFTIVNNIFVIHSVLTYPSLKSCENLLLVSLAIADISNAIFVMPLDFCWRVIGPWPFNTEICFIHLTSDSYLCTTSIMNLVAIAMDRYWAITDPISHTYRRTKNFIISLAATAWSVAFAITILPLAVLSLFDVFRWPKNDCYYPRGYILYVTFAQFVFPLFAMTIIYCLIYKEVKEQIETIKGRCEMFTKIGKESEPRLKPDIEIKQKNRMLSDAFKIESERWQSKVSLNNEMKNYFFIKEREKLSLVNERRALILFVIVVGVFIICWAPYFILDNIFFFKPDLQRKTPIAIINIVYWLGYVNSACNPIIYTIFNPEFRKVFKKILKIE</sequence>
<feature type="transmembrane region" description="Helical" evidence="12">
    <location>
        <begin position="312"/>
        <end position="335"/>
    </location>
</feature>
<evidence type="ECO:0000259" key="13">
    <source>
        <dbReference type="PROSITE" id="PS50262"/>
    </source>
</evidence>
<evidence type="ECO:0000256" key="9">
    <source>
        <dbReference type="ARBA" id="ARBA00023180"/>
    </source>
</evidence>
<keyword evidence="8 11" id="KW-0675">Receptor</keyword>
<evidence type="ECO:0000256" key="12">
    <source>
        <dbReference type="SAM" id="Phobius"/>
    </source>
</evidence>
<dbReference type="EMBL" id="NCKU01004023">
    <property type="protein sequence ID" value="RWS06560.1"/>
    <property type="molecule type" value="Genomic_DNA"/>
</dbReference>
<evidence type="ECO:0000256" key="11">
    <source>
        <dbReference type="RuleBase" id="RU000688"/>
    </source>
</evidence>
<protein>
    <submittedName>
        <fullName evidence="14">Tyramine receptor 1-like protein</fullName>
    </submittedName>
</protein>
<dbReference type="PANTHER" id="PTHR24248:SF174">
    <property type="entry name" value="TYRAMINE_OCTOPAMINE RECEPTOR"/>
    <property type="match status" value="1"/>
</dbReference>
<evidence type="ECO:0000256" key="4">
    <source>
        <dbReference type="ARBA" id="ARBA00022692"/>
    </source>
</evidence>
<comment type="subcellular location">
    <subcellularLocation>
        <location evidence="1">Cell membrane</location>
        <topology evidence="1">Multi-pass membrane protein</topology>
    </subcellularLocation>
</comment>
<reference evidence="14 15" key="1">
    <citation type="journal article" date="2018" name="Gigascience">
        <title>Genomes of trombidid mites reveal novel predicted allergens and laterally-transferred genes associated with secondary metabolism.</title>
        <authorList>
            <person name="Dong X."/>
            <person name="Chaisiri K."/>
            <person name="Xia D."/>
            <person name="Armstrong S.D."/>
            <person name="Fang Y."/>
            <person name="Donnelly M.J."/>
            <person name="Kadowaki T."/>
            <person name="McGarry J.W."/>
            <person name="Darby A.C."/>
            <person name="Makepeace B.L."/>
        </authorList>
    </citation>
    <scope>NUCLEOTIDE SEQUENCE [LARGE SCALE GENOMIC DNA]</scope>
    <source>
        <strain evidence="14">UoL-WK</strain>
    </source>
</reference>
<gene>
    <name evidence="14" type="ORF">B4U79_12677</name>
</gene>
<keyword evidence="9" id="KW-0325">Glycoprotein</keyword>
<dbReference type="STRING" id="1965070.A0A443QU74"/>
<dbReference type="SUPFAM" id="SSF81321">
    <property type="entry name" value="Family A G protein-coupled receptor-like"/>
    <property type="match status" value="1"/>
</dbReference>
<keyword evidence="7 12" id="KW-0472">Membrane</keyword>
<keyword evidence="4 11" id="KW-0812">Transmembrane</keyword>
<proteinExistence type="inferred from homology"/>
<dbReference type="OrthoDB" id="5960981at2759"/>
<evidence type="ECO:0000256" key="6">
    <source>
        <dbReference type="ARBA" id="ARBA00023040"/>
    </source>
</evidence>
<dbReference type="GO" id="GO:0004930">
    <property type="term" value="F:G protein-coupled receptor activity"/>
    <property type="evidence" value="ECO:0007669"/>
    <property type="project" value="UniProtKB-KW"/>
</dbReference>
<dbReference type="PROSITE" id="PS00237">
    <property type="entry name" value="G_PROTEIN_RECEP_F1_1"/>
    <property type="match status" value="1"/>
</dbReference>
<dbReference type="InterPro" id="IPR017452">
    <property type="entry name" value="GPCR_Rhodpsn_7TM"/>
</dbReference>
<dbReference type="Gene3D" id="1.20.1070.10">
    <property type="entry name" value="Rhodopsin 7-helix transmembrane proteins"/>
    <property type="match status" value="1"/>
</dbReference>
<keyword evidence="10 11" id="KW-0807">Transducer</keyword>
<evidence type="ECO:0000256" key="10">
    <source>
        <dbReference type="ARBA" id="ARBA00023224"/>
    </source>
</evidence>
<evidence type="ECO:0000256" key="1">
    <source>
        <dbReference type="ARBA" id="ARBA00004651"/>
    </source>
</evidence>
<keyword evidence="15" id="KW-1185">Reference proteome</keyword>
<dbReference type="PANTHER" id="PTHR24248">
    <property type="entry name" value="ADRENERGIC RECEPTOR-RELATED G-PROTEIN COUPLED RECEPTOR"/>
    <property type="match status" value="1"/>
</dbReference>
<accession>A0A443QU74</accession>
<feature type="transmembrane region" description="Helical" evidence="12">
    <location>
        <begin position="6"/>
        <end position="26"/>
    </location>
</feature>
<dbReference type="GO" id="GO:0005886">
    <property type="term" value="C:plasma membrane"/>
    <property type="evidence" value="ECO:0007669"/>
    <property type="project" value="UniProtKB-SubCell"/>
</dbReference>
<feature type="transmembrane region" description="Helical" evidence="12">
    <location>
        <begin position="274"/>
        <end position="292"/>
    </location>
</feature>
<dbReference type="Pfam" id="PF00001">
    <property type="entry name" value="7tm_1"/>
    <property type="match status" value="1"/>
</dbReference>
<dbReference type="PROSITE" id="PS50262">
    <property type="entry name" value="G_PROTEIN_RECEP_F1_2"/>
    <property type="match status" value="1"/>
</dbReference>
<evidence type="ECO:0000256" key="8">
    <source>
        <dbReference type="ARBA" id="ARBA00023170"/>
    </source>
</evidence>